<keyword evidence="2 5" id="KW-0238">DNA-binding</keyword>
<feature type="domain" description="Homeobox" evidence="8">
    <location>
        <begin position="384"/>
        <end position="447"/>
    </location>
</feature>
<name>A0A8T0H1J9_CERPU</name>
<dbReference type="InterPro" id="IPR050224">
    <property type="entry name" value="TALE_homeobox"/>
</dbReference>
<evidence type="ECO:0000256" key="2">
    <source>
        <dbReference type="ARBA" id="ARBA00023125"/>
    </source>
</evidence>
<gene>
    <name evidence="10" type="ORF">KC19_8G174600</name>
</gene>
<feature type="DNA-binding region" description="Homeobox; TALE-type" evidence="5">
    <location>
        <begin position="385"/>
        <end position="448"/>
    </location>
</feature>
<dbReference type="Pfam" id="PF03789">
    <property type="entry name" value="ELK"/>
    <property type="match status" value="1"/>
</dbReference>
<dbReference type="SMART" id="SM01188">
    <property type="entry name" value="ELK"/>
    <property type="match status" value="1"/>
</dbReference>
<dbReference type="InterPro" id="IPR005541">
    <property type="entry name" value="KNOX2"/>
</dbReference>
<comment type="caution">
    <text evidence="10">The sequence shown here is derived from an EMBL/GenBank/DDBJ whole genome shotgun (WGS) entry which is preliminary data.</text>
</comment>
<comment type="similarity">
    <text evidence="6">Belongs to the TALE/KNOX homeobox family.</text>
</comment>
<evidence type="ECO:0000259" key="8">
    <source>
        <dbReference type="PROSITE" id="PS50071"/>
    </source>
</evidence>
<dbReference type="GO" id="GO:0006355">
    <property type="term" value="P:regulation of DNA-templated transcription"/>
    <property type="evidence" value="ECO:0007669"/>
    <property type="project" value="InterPro"/>
</dbReference>
<evidence type="ECO:0000256" key="3">
    <source>
        <dbReference type="ARBA" id="ARBA00023155"/>
    </source>
</evidence>
<dbReference type="GO" id="GO:0003677">
    <property type="term" value="F:DNA binding"/>
    <property type="evidence" value="ECO:0007669"/>
    <property type="project" value="UniProtKB-UniRule"/>
</dbReference>
<dbReference type="PROSITE" id="PS51213">
    <property type="entry name" value="ELK"/>
    <property type="match status" value="1"/>
</dbReference>
<dbReference type="InterPro" id="IPR001356">
    <property type="entry name" value="HD"/>
</dbReference>
<accession>A0A8T0H1J9</accession>
<evidence type="ECO:0000256" key="4">
    <source>
        <dbReference type="ARBA" id="ARBA00023242"/>
    </source>
</evidence>
<dbReference type="SMART" id="SM01255">
    <property type="entry name" value="KNOX1"/>
    <property type="match status" value="1"/>
</dbReference>
<dbReference type="PROSITE" id="PS50071">
    <property type="entry name" value="HOMEOBOX_2"/>
    <property type="match status" value="1"/>
</dbReference>
<keyword evidence="11" id="KW-1185">Reference proteome</keyword>
<feature type="domain" description="ELK" evidence="9">
    <location>
        <begin position="364"/>
        <end position="384"/>
    </location>
</feature>
<feature type="region of interest" description="Disordered" evidence="7">
    <location>
        <begin position="99"/>
        <end position="124"/>
    </location>
</feature>
<keyword evidence="3 5" id="KW-0371">Homeobox</keyword>
<evidence type="ECO:0000256" key="5">
    <source>
        <dbReference type="PROSITE-ProRule" id="PRU00108"/>
    </source>
</evidence>
<proteinExistence type="inferred from homology"/>
<keyword evidence="4 5" id="KW-0539">Nucleus</keyword>
<dbReference type="Proteomes" id="UP000822688">
    <property type="component" value="Chromosome 8"/>
</dbReference>
<dbReference type="EMBL" id="CM026429">
    <property type="protein sequence ID" value="KAG0565220.1"/>
    <property type="molecule type" value="Genomic_DNA"/>
</dbReference>
<dbReference type="SMART" id="SM01256">
    <property type="entry name" value="KNOX2"/>
    <property type="match status" value="1"/>
</dbReference>
<dbReference type="InterPro" id="IPR008422">
    <property type="entry name" value="KN_HD"/>
</dbReference>
<dbReference type="InterPro" id="IPR005540">
    <property type="entry name" value="KNOX1"/>
</dbReference>
<reference evidence="10" key="1">
    <citation type="submission" date="2020-06" db="EMBL/GenBank/DDBJ databases">
        <title>WGS assembly of Ceratodon purpureus strain R40.</title>
        <authorList>
            <person name="Carey S.B."/>
            <person name="Jenkins J."/>
            <person name="Shu S."/>
            <person name="Lovell J.T."/>
            <person name="Sreedasyam A."/>
            <person name="Maumus F."/>
            <person name="Tiley G.P."/>
            <person name="Fernandez-Pozo N."/>
            <person name="Barry K."/>
            <person name="Chen C."/>
            <person name="Wang M."/>
            <person name="Lipzen A."/>
            <person name="Daum C."/>
            <person name="Saski C.A."/>
            <person name="Payton A.C."/>
            <person name="Mcbreen J.C."/>
            <person name="Conrad R.E."/>
            <person name="Kollar L.M."/>
            <person name="Olsson S."/>
            <person name="Huttunen S."/>
            <person name="Landis J.B."/>
            <person name="Wickett N.J."/>
            <person name="Johnson M.G."/>
            <person name="Rensing S.A."/>
            <person name="Grimwood J."/>
            <person name="Schmutz J."/>
            <person name="Mcdaniel S.F."/>
        </authorList>
    </citation>
    <scope>NUCLEOTIDE SEQUENCE</scope>
    <source>
        <strain evidence="10">R40</strain>
    </source>
</reference>
<dbReference type="SUPFAM" id="SSF46689">
    <property type="entry name" value="Homeodomain-like"/>
    <property type="match status" value="1"/>
</dbReference>
<comment type="subcellular location">
    <subcellularLocation>
        <location evidence="1 5">Nucleus</location>
    </subcellularLocation>
</comment>
<dbReference type="AlphaFoldDB" id="A0A8T0H1J9"/>
<dbReference type="InterPro" id="IPR009057">
    <property type="entry name" value="Homeodomain-like_sf"/>
</dbReference>
<protein>
    <submittedName>
        <fullName evidence="10">Uncharacterized protein</fullName>
    </submittedName>
</protein>
<dbReference type="Gene3D" id="1.10.10.60">
    <property type="entry name" value="Homeodomain-like"/>
    <property type="match status" value="1"/>
</dbReference>
<dbReference type="SMART" id="SM00389">
    <property type="entry name" value="HOX"/>
    <property type="match status" value="1"/>
</dbReference>
<evidence type="ECO:0000256" key="1">
    <source>
        <dbReference type="ARBA" id="ARBA00004123"/>
    </source>
</evidence>
<organism evidence="10 11">
    <name type="scientific">Ceratodon purpureus</name>
    <name type="common">Fire moss</name>
    <name type="synonym">Dicranum purpureum</name>
    <dbReference type="NCBI Taxonomy" id="3225"/>
    <lineage>
        <taxon>Eukaryota</taxon>
        <taxon>Viridiplantae</taxon>
        <taxon>Streptophyta</taxon>
        <taxon>Embryophyta</taxon>
        <taxon>Bryophyta</taxon>
        <taxon>Bryophytina</taxon>
        <taxon>Bryopsida</taxon>
        <taxon>Dicranidae</taxon>
        <taxon>Pseudoditrichales</taxon>
        <taxon>Ditrichaceae</taxon>
        <taxon>Ceratodon</taxon>
    </lineage>
</organism>
<dbReference type="Pfam" id="PF05920">
    <property type="entry name" value="Homeobox_KN"/>
    <property type="match status" value="1"/>
</dbReference>
<dbReference type="PANTHER" id="PTHR11850">
    <property type="entry name" value="HOMEOBOX PROTEIN TRANSCRIPTION FACTORS"/>
    <property type="match status" value="1"/>
</dbReference>
<dbReference type="InterPro" id="IPR005539">
    <property type="entry name" value="ELK_dom"/>
</dbReference>
<evidence type="ECO:0000313" key="11">
    <source>
        <dbReference type="Proteomes" id="UP000822688"/>
    </source>
</evidence>
<evidence type="ECO:0000256" key="7">
    <source>
        <dbReference type="SAM" id="MobiDB-lite"/>
    </source>
</evidence>
<evidence type="ECO:0000259" key="9">
    <source>
        <dbReference type="PROSITE" id="PS51213"/>
    </source>
</evidence>
<dbReference type="Pfam" id="PF03790">
    <property type="entry name" value="KNOX1"/>
    <property type="match status" value="1"/>
</dbReference>
<sequence>MHRLGEYSLRPYSYGAPHLMDQYRAQPESSHVVPMEVHQDVYYTNLCHSAYSSGDPYNGSSSNSALLSANATYTNFFNQGCRSDNDSINRRQPELQSQYVPSTDNHYSYNSSVPPSNATSPRNHYAYSSSVNTLGTLVPGENINRDMESLRQELAYKCPRSDDLLMAITKTAEATVQEHGTADEDDDNPRPPQLFPLSELEQDQELRASIIDHPYYPEMVVAHIKIFMIGAPKELRKKLDDIITKFQGLQVNTTTIGDDPSLDFLMRSYVNLLGKLCDDIEEPFNKFMEFKDASTKQLEDICGHFVATEPDESDNYGYDICSGQIDAALEMENLERMQEDQNMMYPLYDIDESIFIDASMPDDELKKKLMQKYGRHIGGLKAEFSRVRKKGKLPALARTILKDWFNRHSYWPYPSELEKSHLQRLCDLNLKQINNWFINERKRHWSCEGKCMHPNAKYYNSAAGKGGDKGNM</sequence>
<dbReference type="GO" id="GO:0005634">
    <property type="term" value="C:nucleus"/>
    <property type="evidence" value="ECO:0007669"/>
    <property type="project" value="UniProtKB-SubCell"/>
</dbReference>
<evidence type="ECO:0000313" key="10">
    <source>
        <dbReference type="EMBL" id="KAG0565220.1"/>
    </source>
</evidence>
<evidence type="ECO:0000256" key="6">
    <source>
        <dbReference type="PROSITE-ProRule" id="PRU00559"/>
    </source>
</evidence>
<dbReference type="CDD" id="cd00086">
    <property type="entry name" value="homeodomain"/>
    <property type="match status" value="1"/>
</dbReference>